<comment type="caution">
    <text evidence="5">The sequence shown here is derived from an EMBL/GenBank/DDBJ whole genome shotgun (WGS) entry which is preliminary data.</text>
</comment>
<gene>
    <name evidence="5" type="ORF">HT585_23445</name>
</gene>
<accession>A0A7Y6QA44</accession>
<dbReference type="PANTHER" id="PTHR30146">
    <property type="entry name" value="LACI-RELATED TRANSCRIPTIONAL REPRESSOR"/>
    <property type="match status" value="1"/>
</dbReference>
<dbReference type="Proteomes" id="UP000520198">
    <property type="component" value="Unassembled WGS sequence"/>
</dbReference>
<evidence type="ECO:0000313" key="6">
    <source>
        <dbReference type="Proteomes" id="UP000520198"/>
    </source>
</evidence>
<dbReference type="Pfam" id="PF13377">
    <property type="entry name" value="Peripla_BP_3"/>
    <property type="match status" value="1"/>
</dbReference>
<dbReference type="InterPro" id="IPR010982">
    <property type="entry name" value="Lambda_DNA-bd_dom_sf"/>
</dbReference>
<dbReference type="InterPro" id="IPR000843">
    <property type="entry name" value="HTH_LacI"/>
</dbReference>
<dbReference type="PROSITE" id="PS50932">
    <property type="entry name" value="HTH_LACI_2"/>
    <property type="match status" value="1"/>
</dbReference>
<dbReference type="PANTHER" id="PTHR30146:SF109">
    <property type="entry name" value="HTH-TYPE TRANSCRIPTIONAL REGULATOR GALS"/>
    <property type="match status" value="1"/>
</dbReference>
<evidence type="ECO:0000313" key="5">
    <source>
        <dbReference type="EMBL" id="NVD41827.1"/>
    </source>
</evidence>
<sequence length="352" mass="38203">MTDDQLATLTLRDIADAAGVSVASVSKVLNNRGGVSGESRKKILALAEELGYLGRSARSLHKAGIGSTALIVPAEYYSGSQFYEDVIRGALDEAAAHSLKVDVQLLTLDAQQNAMEIDEYLRGAEPSTVIAVGLDDRAAIDRLAASGVPTVLINGMDRSMRMDSVLPDNWSAGWLATRRLLEAGHREIVHVTLPRRLSMQRRLEGFRLALEEAGIEFDPDKHLLDLGKMGFLETQAQLATRQALESGRLDKATALFCSMDVVALGVMQALQSQGLSVPDDYSIIGLDDVAIAMHSRPPLTTISIDRLELGRIGVQLLMKRIANAEESITRVNMGVKLIERATVGPPRQRPTR</sequence>
<organism evidence="5 6">
    <name type="scientific">Ensifer oleiphilus</name>
    <dbReference type="NCBI Taxonomy" id="2742698"/>
    <lineage>
        <taxon>Bacteria</taxon>
        <taxon>Pseudomonadati</taxon>
        <taxon>Pseudomonadota</taxon>
        <taxon>Alphaproteobacteria</taxon>
        <taxon>Hyphomicrobiales</taxon>
        <taxon>Rhizobiaceae</taxon>
        <taxon>Sinorhizobium/Ensifer group</taxon>
        <taxon>Ensifer</taxon>
    </lineage>
</organism>
<dbReference type="AlphaFoldDB" id="A0A7Y6QA44"/>
<dbReference type="CDD" id="cd01392">
    <property type="entry name" value="HTH_LacI"/>
    <property type="match status" value="1"/>
</dbReference>
<evidence type="ECO:0000259" key="4">
    <source>
        <dbReference type="PROSITE" id="PS50932"/>
    </source>
</evidence>
<evidence type="ECO:0000256" key="1">
    <source>
        <dbReference type="ARBA" id="ARBA00023015"/>
    </source>
</evidence>
<keyword evidence="6" id="KW-1185">Reference proteome</keyword>
<reference evidence="5 6" key="1">
    <citation type="submission" date="2020-06" db="EMBL/GenBank/DDBJ databases">
        <authorList>
            <person name="Grouzdev D.S."/>
        </authorList>
    </citation>
    <scope>NUCLEOTIDE SEQUENCE [LARGE SCALE GENOMIC DNA]</scope>
    <source>
        <strain evidence="5 6">HO-A22</strain>
    </source>
</reference>
<evidence type="ECO:0000256" key="2">
    <source>
        <dbReference type="ARBA" id="ARBA00023125"/>
    </source>
</evidence>
<dbReference type="Pfam" id="PF00356">
    <property type="entry name" value="LacI"/>
    <property type="match status" value="1"/>
</dbReference>
<dbReference type="Gene3D" id="3.40.50.2300">
    <property type="match status" value="2"/>
</dbReference>
<dbReference type="RefSeq" id="WP_176355212.1">
    <property type="nucleotide sequence ID" value="NZ_JABWDU010000007.1"/>
</dbReference>
<keyword evidence="1" id="KW-0805">Transcription regulation</keyword>
<keyword evidence="2 5" id="KW-0238">DNA-binding</keyword>
<feature type="domain" description="HTH lacI-type" evidence="4">
    <location>
        <begin position="9"/>
        <end position="62"/>
    </location>
</feature>
<dbReference type="Gene3D" id="1.10.260.40">
    <property type="entry name" value="lambda repressor-like DNA-binding domains"/>
    <property type="match status" value="1"/>
</dbReference>
<dbReference type="GO" id="GO:0000976">
    <property type="term" value="F:transcription cis-regulatory region binding"/>
    <property type="evidence" value="ECO:0007669"/>
    <property type="project" value="TreeGrafter"/>
</dbReference>
<dbReference type="SUPFAM" id="SSF53822">
    <property type="entry name" value="Periplasmic binding protein-like I"/>
    <property type="match status" value="1"/>
</dbReference>
<protein>
    <submittedName>
        <fullName evidence="5">LacI family DNA-binding transcriptional regulator</fullName>
    </submittedName>
</protein>
<dbReference type="SUPFAM" id="SSF47413">
    <property type="entry name" value="lambda repressor-like DNA-binding domains"/>
    <property type="match status" value="1"/>
</dbReference>
<dbReference type="InterPro" id="IPR028082">
    <property type="entry name" value="Peripla_BP_I"/>
</dbReference>
<dbReference type="CDD" id="cd06267">
    <property type="entry name" value="PBP1_LacI_sugar_binding-like"/>
    <property type="match status" value="1"/>
</dbReference>
<keyword evidence="3" id="KW-0804">Transcription</keyword>
<dbReference type="InterPro" id="IPR046335">
    <property type="entry name" value="LacI/GalR-like_sensor"/>
</dbReference>
<dbReference type="SMART" id="SM00354">
    <property type="entry name" value="HTH_LACI"/>
    <property type="match status" value="1"/>
</dbReference>
<evidence type="ECO:0000256" key="3">
    <source>
        <dbReference type="ARBA" id="ARBA00023163"/>
    </source>
</evidence>
<name>A0A7Y6QA44_9HYPH</name>
<proteinExistence type="predicted"/>
<dbReference type="EMBL" id="JABWDU010000007">
    <property type="protein sequence ID" value="NVD41827.1"/>
    <property type="molecule type" value="Genomic_DNA"/>
</dbReference>
<dbReference type="GO" id="GO:0003700">
    <property type="term" value="F:DNA-binding transcription factor activity"/>
    <property type="evidence" value="ECO:0007669"/>
    <property type="project" value="TreeGrafter"/>
</dbReference>
<dbReference type="PROSITE" id="PS00356">
    <property type="entry name" value="HTH_LACI_1"/>
    <property type="match status" value="1"/>
</dbReference>